<dbReference type="AlphaFoldDB" id="A0A178LU78"/>
<evidence type="ECO:0000259" key="2">
    <source>
        <dbReference type="Pfam" id="PF13581"/>
    </source>
</evidence>
<dbReference type="EMBL" id="LWCS01000026">
    <property type="protein sequence ID" value="OAN37576.1"/>
    <property type="molecule type" value="Genomic_DNA"/>
</dbReference>
<dbReference type="SUPFAM" id="SSF55874">
    <property type="entry name" value="ATPase domain of HSP90 chaperone/DNA topoisomerase II/histidine kinase"/>
    <property type="match status" value="1"/>
</dbReference>
<dbReference type="RefSeq" id="WP_064282439.1">
    <property type="nucleotide sequence ID" value="NZ_LWCS01000026.1"/>
</dbReference>
<keyword evidence="1" id="KW-0418">Kinase</keyword>
<dbReference type="InterPro" id="IPR036890">
    <property type="entry name" value="HATPase_C_sf"/>
</dbReference>
<dbReference type="STRING" id="912594.AWC12_21280"/>
<dbReference type="InterPro" id="IPR050267">
    <property type="entry name" value="Anti-sigma-factor_SerPK"/>
</dbReference>
<evidence type="ECO:0000313" key="3">
    <source>
        <dbReference type="EMBL" id="OAN37576.1"/>
    </source>
</evidence>
<dbReference type="eggNOG" id="COG2172">
    <property type="taxonomic scope" value="Bacteria"/>
</dbReference>
<dbReference type="GO" id="GO:0004674">
    <property type="term" value="F:protein serine/threonine kinase activity"/>
    <property type="evidence" value="ECO:0007669"/>
    <property type="project" value="UniProtKB-KW"/>
</dbReference>
<dbReference type="CDD" id="cd16936">
    <property type="entry name" value="HATPase_RsbW-like"/>
    <property type="match status" value="1"/>
</dbReference>
<name>A0A178LU78_MYCIR</name>
<proteinExistence type="predicted"/>
<dbReference type="Pfam" id="PF13581">
    <property type="entry name" value="HATPase_c_2"/>
    <property type="match status" value="1"/>
</dbReference>
<keyword evidence="1" id="KW-0723">Serine/threonine-protein kinase</keyword>
<reference evidence="3 4" key="1">
    <citation type="submission" date="2016-04" db="EMBL/GenBank/DDBJ databases">
        <title>Draft Genome Sequences of Staphylococcus capitis Strain H36, S. capitis Strain H65, S. cohnii Strain H62, S. hominis Strain H69, Mycobacterium iranicum Strain H39, Plantibacter sp. Strain H53, Pseudomonas oryzihabitans Strain H72, and Microbacterium sp. Strain H83, isolated from residential settings.</title>
        <authorList>
            <person name="Lymperopoulou D."/>
            <person name="Adams R.I."/>
            <person name="Lindow S."/>
            <person name="Coil D.A."/>
            <person name="Jospin G."/>
            <person name="Eisen J.A."/>
        </authorList>
    </citation>
    <scope>NUCLEOTIDE SEQUENCE [LARGE SCALE GENOMIC DNA]</scope>
    <source>
        <strain evidence="3 4">H39</strain>
    </source>
</reference>
<feature type="domain" description="Histidine kinase/HSP90-like ATPase" evidence="2">
    <location>
        <begin position="22"/>
        <end position="142"/>
    </location>
</feature>
<protein>
    <submittedName>
        <fullName evidence="3">Anti-sigma regulatory factor</fullName>
    </submittedName>
</protein>
<organism evidence="3 4">
    <name type="scientific">Mycolicibacterium iranicum</name>
    <name type="common">Mycobacterium iranicum</name>
    <dbReference type="NCBI Taxonomy" id="912594"/>
    <lineage>
        <taxon>Bacteria</taxon>
        <taxon>Bacillati</taxon>
        <taxon>Actinomycetota</taxon>
        <taxon>Actinomycetes</taxon>
        <taxon>Mycobacteriales</taxon>
        <taxon>Mycobacteriaceae</taxon>
        <taxon>Mycolicibacterium</taxon>
    </lineage>
</organism>
<dbReference type="OrthoDB" id="5184914at2"/>
<dbReference type="Proteomes" id="UP000078396">
    <property type="component" value="Unassembled WGS sequence"/>
</dbReference>
<dbReference type="InterPro" id="IPR003594">
    <property type="entry name" value="HATPase_dom"/>
</dbReference>
<comment type="caution">
    <text evidence="3">The sequence shown here is derived from an EMBL/GenBank/DDBJ whole genome shotgun (WGS) entry which is preliminary data.</text>
</comment>
<dbReference type="Gene3D" id="3.30.565.10">
    <property type="entry name" value="Histidine kinase-like ATPase, C-terminal domain"/>
    <property type="match status" value="1"/>
</dbReference>
<dbReference type="PANTHER" id="PTHR35526">
    <property type="entry name" value="ANTI-SIGMA-F FACTOR RSBW-RELATED"/>
    <property type="match status" value="1"/>
</dbReference>
<gene>
    <name evidence="3" type="ORF">A4X20_21805</name>
</gene>
<evidence type="ECO:0000256" key="1">
    <source>
        <dbReference type="ARBA" id="ARBA00022527"/>
    </source>
</evidence>
<sequence>MIDAVPPAEVANAERFERIGLDADPGAVARARQHFADWLLRYFSLDEVRRSDVVLAVNEALANAAEFAYVHADRPGTIDFQAVYDAETQTLSVCIEDRGTWRARQTEPAPRTRGRGIPLMEALSDDAVIEPSTCGTTVKLEWRGVEHL</sequence>
<dbReference type="PANTHER" id="PTHR35526:SF3">
    <property type="entry name" value="ANTI-SIGMA-F FACTOR RSBW"/>
    <property type="match status" value="1"/>
</dbReference>
<evidence type="ECO:0000313" key="4">
    <source>
        <dbReference type="Proteomes" id="UP000078396"/>
    </source>
</evidence>
<keyword evidence="1" id="KW-0808">Transferase</keyword>
<accession>A0A178LU78</accession>